<dbReference type="Pfam" id="PF13185">
    <property type="entry name" value="GAF_2"/>
    <property type="match status" value="1"/>
</dbReference>
<reference evidence="6" key="1">
    <citation type="submission" date="2020-10" db="EMBL/GenBank/DDBJ databases">
        <title>Ca. Dormibacterota MAGs.</title>
        <authorList>
            <person name="Montgomery K."/>
        </authorList>
    </citation>
    <scope>NUCLEOTIDE SEQUENCE [LARGE SCALE GENOMIC DNA]</scope>
    <source>
        <strain evidence="6">SC8812_S17_10</strain>
    </source>
</reference>
<dbReference type="InterPro" id="IPR016032">
    <property type="entry name" value="Sig_transdc_resp-reg_C-effctor"/>
</dbReference>
<keyword evidence="2" id="KW-0238">DNA-binding</keyword>
<evidence type="ECO:0000256" key="3">
    <source>
        <dbReference type="ARBA" id="ARBA00023163"/>
    </source>
</evidence>
<dbReference type="PANTHER" id="PTHR44688:SF16">
    <property type="entry name" value="DNA-BINDING TRANSCRIPTIONAL ACTIVATOR DEVR_DOSR"/>
    <property type="match status" value="1"/>
</dbReference>
<evidence type="ECO:0000313" key="7">
    <source>
        <dbReference type="Proteomes" id="UP000612893"/>
    </source>
</evidence>
<dbReference type="GO" id="GO:0003677">
    <property type="term" value="F:DNA binding"/>
    <property type="evidence" value="ECO:0007669"/>
    <property type="project" value="UniProtKB-KW"/>
</dbReference>
<dbReference type="Gene3D" id="1.10.10.10">
    <property type="entry name" value="Winged helix-like DNA-binding domain superfamily/Winged helix DNA-binding domain"/>
    <property type="match status" value="1"/>
</dbReference>
<dbReference type="InterPro" id="IPR029016">
    <property type="entry name" value="GAF-like_dom_sf"/>
</dbReference>
<dbReference type="SUPFAM" id="SSF46894">
    <property type="entry name" value="C-terminal effector domain of the bipartite response regulators"/>
    <property type="match status" value="1"/>
</dbReference>
<evidence type="ECO:0000256" key="2">
    <source>
        <dbReference type="ARBA" id="ARBA00023125"/>
    </source>
</evidence>
<organism evidence="6 7">
    <name type="scientific">Candidatus Nephthysia bennettiae</name>
    <dbReference type="NCBI Taxonomy" id="3127016"/>
    <lineage>
        <taxon>Bacteria</taxon>
        <taxon>Bacillati</taxon>
        <taxon>Candidatus Dormiibacterota</taxon>
        <taxon>Candidatus Dormibacteria</taxon>
        <taxon>Candidatus Dormibacterales</taxon>
        <taxon>Candidatus Dormibacteraceae</taxon>
        <taxon>Candidatus Nephthysia</taxon>
    </lineage>
</organism>
<dbReference type="PANTHER" id="PTHR44688">
    <property type="entry name" value="DNA-BINDING TRANSCRIPTIONAL ACTIVATOR DEVR_DOSR"/>
    <property type="match status" value="1"/>
</dbReference>
<proteinExistence type="predicted"/>
<dbReference type="SUPFAM" id="SSF55781">
    <property type="entry name" value="GAF domain-like"/>
    <property type="match status" value="2"/>
</dbReference>
<feature type="region of interest" description="Disordered" evidence="4">
    <location>
        <begin position="473"/>
        <end position="495"/>
    </location>
</feature>
<protein>
    <submittedName>
        <fullName evidence="6">GAF domain-containing protein</fullName>
    </submittedName>
</protein>
<keyword evidence="7" id="KW-1185">Reference proteome</keyword>
<evidence type="ECO:0000256" key="1">
    <source>
        <dbReference type="ARBA" id="ARBA00023015"/>
    </source>
</evidence>
<evidence type="ECO:0000259" key="5">
    <source>
        <dbReference type="PROSITE" id="PS50043"/>
    </source>
</evidence>
<dbReference type="CDD" id="cd06170">
    <property type="entry name" value="LuxR_C_like"/>
    <property type="match status" value="1"/>
</dbReference>
<dbReference type="AlphaFoldDB" id="A0A934N549"/>
<dbReference type="PROSITE" id="PS50043">
    <property type="entry name" value="HTH_LUXR_2"/>
    <property type="match status" value="1"/>
</dbReference>
<evidence type="ECO:0000313" key="6">
    <source>
        <dbReference type="EMBL" id="MBJ7600980.1"/>
    </source>
</evidence>
<dbReference type="Pfam" id="PF00196">
    <property type="entry name" value="GerE"/>
    <property type="match status" value="1"/>
</dbReference>
<dbReference type="SMART" id="SM00421">
    <property type="entry name" value="HTH_LUXR"/>
    <property type="match status" value="1"/>
</dbReference>
<dbReference type="InterPro" id="IPR000792">
    <property type="entry name" value="Tscrpt_reg_LuxR_C"/>
</dbReference>
<dbReference type="Gene3D" id="3.30.450.40">
    <property type="match status" value="2"/>
</dbReference>
<dbReference type="GO" id="GO:0006355">
    <property type="term" value="P:regulation of DNA-templated transcription"/>
    <property type="evidence" value="ECO:0007669"/>
    <property type="project" value="InterPro"/>
</dbReference>
<dbReference type="EMBL" id="JAEKNR010000231">
    <property type="protein sequence ID" value="MBJ7600980.1"/>
    <property type="molecule type" value="Genomic_DNA"/>
</dbReference>
<keyword evidence="1" id="KW-0805">Transcription regulation</keyword>
<dbReference type="Proteomes" id="UP000612893">
    <property type="component" value="Unassembled WGS sequence"/>
</dbReference>
<dbReference type="InterPro" id="IPR036388">
    <property type="entry name" value="WH-like_DNA-bd_sf"/>
</dbReference>
<dbReference type="InterPro" id="IPR003018">
    <property type="entry name" value="GAF"/>
</dbReference>
<evidence type="ECO:0000256" key="4">
    <source>
        <dbReference type="SAM" id="MobiDB-lite"/>
    </source>
</evidence>
<feature type="compositionally biased region" description="Polar residues" evidence="4">
    <location>
        <begin position="477"/>
        <end position="488"/>
    </location>
</feature>
<accession>A0A934N549</accession>
<dbReference type="RefSeq" id="WP_338204983.1">
    <property type="nucleotide sequence ID" value="NZ_JAEKNR010000231.1"/>
</dbReference>
<sequence length="495" mass="53005">MSETGQVVSVVRGGPDSGFAGSMPFQLVESLAREAITNGPLLLNHAERHPAREPGGVSGASIVLPIKIGSEATAALHLFRAAPATAFTKVDLETGVLFAALIALAIRLGGATAQTDDRTSDDEAASEPALMIVDQVGRILGFTGTAALLLASEQDRLEGADLRLLGAKDRDGMPWAPPLNAATFTLPGGLSSRATRWTVHEDPTRPGLFFCVAVTPGLGWEARAQALARELEAWHAISQKVLAASGLFDALQEVLIEVVKLTGLPSALIYLYNEITHRLRVAASTGMSADFVAAVDHIQLGEGFSGRVFLTGEPIITENVSEDWRLSRAIVRTFSLRSYACIPLPGQGRVLGTLGIIGPEQHQFEHHEVDFLVSIGRQIGSLLEMAERAYGSWSKAPLLNSEPADRIHVTDRQASIIRLLMVGFSPKQIAIRMQISDKTVRNHISNAYTKAGVKDRGHLLLWAVTQGLVRLGEESTAPGTSPNASRQFQPPPLSL</sequence>
<dbReference type="SMART" id="SM00065">
    <property type="entry name" value="GAF"/>
    <property type="match status" value="1"/>
</dbReference>
<comment type="caution">
    <text evidence="6">The sequence shown here is derived from an EMBL/GenBank/DDBJ whole genome shotgun (WGS) entry which is preliminary data.</text>
</comment>
<keyword evidence="3" id="KW-0804">Transcription</keyword>
<feature type="domain" description="HTH luxR-type" evidence="5">
    <location>
        <begin position="402"/>
        <end position="467"/>
    </location>
</feature>
<name>A0A934N549_9BACT</name>
<dbReference type="PRINTS" id="PR00038">
    <property type="entry name" value="HTHLUXR"/>
</dbReference>
<gene>
    <name evidence="6" type="ORF">JF922_23285</name>
</gene>